<comment type="catalytic activity">
    <reaction evidence="1">
        <text>Cleavage of peptide bonds with very broad specificity.</text>
        <dbReference type="EC" id="3.4.25.1"/>
    </reaction>
</comment>
<dbReference type="InterPro" id="IPR029055">
    <property type="entry name" value="Ntn_hydrolases_N"/>
</dbReference>
<evidence type="ECO:0000313" key="21">
    <source>
        <dbReference type="Proteomes" id="UP000311919"/>
    </source>
</evidence>
<dbReference type="InterPro" id="IPR023333">
    <property type="entry name" value="Proteasome_suB-type"/>
</dbReference>
<evidence type="ECO:0000313" key="20">
    <source>
        <dbReference type="EMBL" id="TNN07652.1"/>
    </source>
</evidence>
<keyword evidence="12" id="KW-0378">Hydrolase</keyword>
<dbReference type="PANTHER" id="PTHR13315">
    <property type="entry name" value="METALLO PHOSPHOESTERASE RELATED"/>
    <property type="match status" value="1"/>
</dbReference>
<evidence type="ECO:0000256" key="2">
    <source>
        <dbReference type="ARBA" id="ARBA00001936"/>
    </source>
</evidence>
<evidence type="ECO:0000256" key="5">
    <source>
        <dbReference type="ARBA" id="ARBA00008895"/>
    </source>
</evidence>
<evidence type="ECO:0000256" key="12">
    <source>
        <dbReference type="ARBA" id="ARBA00022801"/>
    </source>
</evidence>
<dbReference type="PROSITE" id="PS51476">
    <property type="entry name" value="PROTEASOME_BETA_2"/>
    <property type="match status" value="1"/>
</dbReference>
<evidence type="ECO:0000256" key="17">
    <source>
        <dbReference type="PIRSR" id="PIRSR600243-1"/>
    </source>
</evidence>
<evidence type="ECO:0000256" key="15">
    <source>
        <dbReference type="ARBA" id="ARBA00023136"/>
    </source>
</evidence>
<dbReference type="GO" id="GO:0016020">
    <property type="term" value="C:membrane"/>
    <property type="evidence" value="ECO:0007669"/>
    <property type="project" value="UniProtKB-SubCell"/>
</dbReference>
<dbReference type="SUPFAM" id="SSF56300">
    <property type="entry name" value="Metallo-dependent phosphatases"/>
    <property type="match status" value="1"/>
</dbReference>
<dbReference type="Pfam" id="PF00227">
    <property type="entry name" value="Proteasome"/>
    <property type="match status" value="1"/>
</dbReference>
<dbReference type="PRINTS" id="PR00141">
    <property type="entry name" value="PROTEASOME"/>
</dbReference>
<dbReference type="GO" id="GO:0004298">
    <property type="term" value="F:threonine-type endopeptidase activity"/>
    <property type="evidence" value="ECO:0007669"/>
    <property type="project" value="UniProtKB-KW"/>
</dbReference>
<keyword evidence="16" id="KW-0464">Manganese</keyword>
<dbReference type="GO" id="GO:0051603">
    <property type="term" value="P:proteolysis involved in protein catabolic process"/>
    <property type="evidence" value="ECO:0007669"/>
    <property type="project" value="InterPro"/>
</dbReference>
<evidence type="ECO:0000259" key="19">
    <source>
        <dbReference type="Pfam" id="PF00149"/>
    </source>
</evidence>
<dbReference type="SUPFAM" id="SSF56235">
    <property type="entry name" value="N-terminal nucleophile aminohydrolases (Ntn hydrolases)"/>
    <property type="match status" value="1"/>
</dbReference>
<evidence type="ECO:0000256" key="13">
    <source>
        <dbReference type="ARBA" id="ARBA00022942"/>
    </source>
</evidence>
<keyword evidence="9 18" id="KW-0812">Transmembrane</keyword>
<sequence>MALSDITGFEVISKFVKDPQEKDVCTHLSEVDLYWSRKSESYIKPIEHGIQCKETKINFLHGTTTLAFKYSGGVIVATDSRATAGSYIASGTTKKIIEINKYLLGTMAGGAADCQFWERVLAKHCRLFELRNKERISVAAASKLLANMVYNYKGMGLSIGTTIVGWDKNGPGVYYVDTDGNRTPGNLFSVGSGSPYAYGVLDAGYKYEMSDEDAYELAKRSIFHATHRDAASGGFVNSSKIWFLAFYFAALIWICEFLVYYVTIYNCKWPDLSRSNVVNLMVLADTHLVGYVLGHPVDRIRRDWQMKRAFQASLYLHNPDAVIILGDILDEGKWAAHDDFDSAVERFRDIFHHDKTNTLLKTVVGNHDIGFHYAITEFLNNRFHQDIGDNVHTPPIYLWTFFGIHFVIANSMAFEGDYCTLCYKAKLILKSITRYLNCLKTSSPNTHSCYSKEVDTGLSNKYPYINVDINDPSSFVYSRPVILQHFPLYRTSDSTCPKKPIDAMPEEMRNISNRPKYDCLSQEATKQLLDSLRPRLVLSGHTHYSCKILHRFDNQSESVVEWSVASFSWRNLANPGFLMLIAV</sequence>
<feature type="transmembrane region" description="Helical" evidence="18">
    <location>
        <begin position="241"/>
        <end position="265"/>
    </location>
</feature>
<dbReference type="InterPro" id="IPR001353">
    <property type="entry name" value="Proteasome_sua/b"/>
</dbReference>
<evidence type="ECO:0000256" key="3">
    <source>
        <dbReference type="ARBA" id="ARBA00004123"/>
    </source>
</evidence>
<dbReference type="InterPro" id="IPR033308">
    <property type="entry name" value="PGAP5/Cdc1/Ted1"/>
</dbReference>
<comment type="cofactor">
    <cofactor evidence="2">
        <name>Mn(2+)</name>
        <dbReference type="ChEBI" id="CHEBI:29035"/>
    </cofactor>
</comment>
<protein>
    <recommendedName>
        <fullName evidence="6">proteasome endopeptidase complex</fullName>
        <ecNumber evidence="6">3.4.25.1</ecNumber>
    </recommendedName>
</protein>
<evidence type="ECO:0000256" key="18">
    <source>
        <dbReference type="SAM" id="Phobius"/>
    </source>
</evidence>
<dbReference type="Pfam" id="PF00149">
    <property type="entry name" value="Metallophos"/>
    <property type="match status" value="1"/>
</dbReference>
<evidence type="ECO:0000256" key="16">
    <source>
        <dbReference type="ARBA" id="ARBA00023211"/>
    </source>
</evidence>
<dbReference type="EC" id="3.4.25.1" evidence="6"/>
<keyword evidence="8" id="KW-0645">Protease</keyword>
<keyword evidence="14 18" id="KW-1133">Transmembrane helix</keyword>
<keyword evidence="21" id="KW-1185">Reference proteome</keyword>
<proteinExistence type="inferred from homology"/>
<comment type="caution">
    <text evidence="20">The sequence shown here is derived from an EMBL/GenBank/DDBJ whole genome shotgun (WGS) entry which is preliminary data.</text>
</comment>
<comment type="subcellular location">
    <subcellularLocation>
        <location evidence="4">Membrane</location>
        <topology evidence="4">Multi-pass membrane protein</topology>
    </subcellularLocation>
    <subcellularLocation>
        <location evidence="3">Nucleus</location>
    </subcellularLocation>
</comment>
<dbReference type="GO" id="GO:0005839">
    <property type="term" value="C:proteasome core complex"/>
    <property type="evidence" value="ECO:0007669"/>
    <property type="project" value="InterPro"/>
</dbReference>
<dbReference type="GO" id="GO:0005634">
    <property type="term" value="C:nucleus"/>
    <property type="evidence" value="ECO:0007669"/>
    <property type="project" value="UniProtKB-SubCell"/>
</dbReference>
<evidence type="ECO:0000256" key="14">
    <source>
        <dbReference type="ARBA" id="ARBA00022989"/>
    </source>
</evidence>
<evidence type="ECO:0000256" key="9">
    <source>
        <dbReference type="ARBA" id="ARBA00022692"/>
    </source>
</evidence>
<keyword evidence="10" id="KW-0888">Threonine protease</keyword>
<dbReference type="InterPro" id="IPR004843">
    <property type="entry name" value="Calcineurin-like_PHP"/>
</dbReference>
<feature type="domain" description="Calcineurin-like phosphoesterase" evidence="19">
    <location>
        <begin position="280"/>
        <end position="544"/>
    </location>
</feature>
<keyword evidence="7" id="KW-0963">Cytoplasm</keyword>
<keyword evidence="15 18" id="KW-0472">Membrane</keyword>
<accession>A0A4Z2CTR1</accession>
<dbReference type="OrthoDB" id="37597at2759"/>
<dbReference type="GO" id="GO:0046872">
    <property type="term" value="F:metal ion binding"/>
    <property type="evidence" value="ECO:0007669"/>
    <property type="project" value="UniProtKB-KW"/>
</dbReference>
<dbReference type="PROSITE" id="PS00854">
    <property type="entry name" value="PROTEASOME_BETA_1"/>
    <property type="match status" value="1"/>
</dbReference>
<dbReference type="GO" id="GO:0006506">
    <property type="term" value="P:GPI anchor biosynthetic process"/>
    <property type="evidence" value="ECO:0007669"/>
    <property type="project" value="InterPro"/>
</dbReference>
<dbReference type="InterPro" id="IPR016050">
    <property type="entry name" value="Proteasome_bsu_CS"/>
</dbReference>
<dbReference type="Proteomes" id="UP000311919">
    <property type="component" value="Unassembled WGS sequence"/>
</dbReference>
<dbReference type="AlphaFoldDB" id="A0A4Z2CTR1"/>
<dbReference type="InterPro" id="IPR000243">
    <property type="entry name" value="Pept_T1A_subB"/>
</dbReference>
<evidence type="ECO:0000256" key="4">
    <source>
        <dbReference type="ARBA" id="ARBA00004141"/>
    </source>
</evidence>
<gene>
    <name evidence="20" type="ORF">EWB00_007572</name>
</gene>
<name>A0A4Z2CTR1_SCHJA</name>
<organism evidence="20 21">
    <name type="scientific">Schistosoma japonicum</name>
    <name type="common">Blood fluke</name>
    <dbReference type="NCBI Taxonomy" id="6182"/>
    <lineage>
        <taxon>Eukaryota</taxon>
        <taxon>Metazoa</taxon>
        <taxon>Spiralia</taxon>
        <taxon>Lophotrochozoa</taxon>
        <taxon>Platyhelminthes</taxon>
        <taxon>Trematoda</taxon>
        <taxon>Digenea</taxon>
        <taxon>Strigeidida</taxon>
        <taxon>Schistosomatoidea</taxon>
        <taxon>Schistosomatidae</taxon>
        <taxon>Schistosoma</taxon>
    </lineage>
</organism>
<comment type="similarity">
    <text evidence="5">Belongs to the metallophosphoesterase superfamily. MPPE1 family.</text>
</comment>
<evidence type="ECO:0000256" key="6">
    <source>
        <dbReference type="ARBA" id="ARBA00012039"/>
    </source>
</evidence>
<dbReference type="PANTHER" id="PTHR13315:SF0">
    <property type="entry name" value="METALLOPHOSPHOESTERASE 1"/>
    <property type="match status" value="1"/>
</dbReference>
<dbReference type="EMBL" id="SKCS01000424">
    <property type="protein sequence ID" value="TNN07652.1"/>
    <property type="molecule type" value="Genomic_DNA"/>
</dbReference>
<dbReference type="Gene3D" id="3.60.20.10">
    <property type="entry name" value="Glutamine Phosphoribosylpyrophosphate, subunit 1, domain 1"/>
    <property type="match status" value="1"/>
</dbReference>
<keyword evidence="11" id="KW-0479">Metal-binding</keyword>
<feature type="transmembrane region" description="Helical" evidence="18">
    <location>
        <begin position="277"/>
        <end position="297"/>
    </location>
</feature>
<evidence type="ECO:0000256" key="10">
    <source>
        <dbReference type="ARBA" id="ARBA00022698"/>
    </source>
</evidence>
<evidence type="ECO:0000256" key="8">
    <source>
        <dbReference type="ARBA" id="ARBA00022670"/>
    </source>
</evidence>
<feature type="active site" description="Nucleophile" evidence="17">
    <location>
        <position position="63"/>
    </location>
</feature>
<dbReference type="CDD" id="cd03761">
    <property type="entry name" value="proteasome_beta_type_5"/>
    <property type="match status" value="1"/>
</dbReference>
<dbReference type="InterPro" id="IPR029052">
    <property type="entry name" value="Metallo-depent_PP-like"/>
</dbReference>
<reference evidence="20 21" key="1">
    <citation type="submission" date="2019-03" db="EMBL/GenBank/DDBJ databases">
        <title>An improved genome assembly of the fluke Schistosoma japonicum.</title>
        <authorList>
            <person name="Hu W."/>
            <person name="Luo F."/>
            <person name="Yin M."/>
            <person name="Mo X."/>
            <person name="Sun C."/>
            <person name="Wu Q."/>
            <person name="Zhu B."/>
            <person name="Xiang M."/>
            <person name="Wang J."/>
            <person name="Wang Y."/>
            <person name="Zhang T."/>
            <person name="Xu B."/>
            <person name="Zheng H."/>
            <person name="Feng Z."/>
        </authorList>
    </citation>
    <scope>NUCLEOTIDE SEQUENCE [LARGE SCALE GENOMIC DNA]</scope>
    <source>
        <strain evidence="20">HuSjv2</strain>
        <tissue evidence="20">Worms</tissue>
    </source>
</reference>
<dbReference type="STRING" id="6182.A0A4Z2CTR1"/>
<evidence type="ECO:0000256" key="11">
    <source>
        <dbReference type="ARBA" id="ARBA00022723"/>
    </source>
</evidence>
<evidence type="ECO:0000256" key="7">
    <source>
        <dbReference type="ARBA" id="ARBA00022490"/>
    </source>
</evidence>
<dbReference type="Gene3D" id="3.60.21.10">
    <property type="match status" value="1"/>
</dbReference>
<evidence type="ECO:0000256" key="1">
    <source>
        <dbReference type="ARBA" id="ARBA00001198"/>
    </source>
</evidence>
<keyword evidence="13 20" id="KW-0647">Proteasome</keyword>